<dbReference type="KEGG" id="lrs:PX52LOC_03396"/>
<name>A0A5C1AFD7_9BACT</name>
<dbReference type="Proteomes" id="UP000324974">
    <property type="component" value="Chromosome"/>
</dbReference>
<gene>
    <name evidence="2" type="ORF">PX52LOC_03396</name>
</gene>
<proteinExistence type="predicted"/>
<feature type="compositionally biased region" description="Basic and acidic residues" evidence="1">
    <location>
        <begin position="33"/>
        <end position="42"/>
    </location>
</feature>
<dbReference type="AlphaFoldDB" id="A0A5C1AFD7"/>
<keyword evidence="3" id="KW-1185">Reference proteome</keyword>
<sequence>MSAMRLKEAGKRLAISSDRKPVAMAKAYKFARSDSVRPRNDRGNASAARINCSASRGERGPSRVPLVRVLVVHLKLVKGILDQRFFANMYAPNAFND</sequence>
<dbReference type="EMBL" id="CP042425">
    <property type="protein sequence ID" value="QEL16442.1"/>
    <property type="molecule type" value="Genomic_DNA"/>
</dbReference>
<reference evidence="3" key="1">
    <citation type="submission" date="2019-08" db="EMBL/GenBank/DDBJ databases">
        <title>Limnoglobus roseus gen. nov., sp. nov., a novel freshwater planctomycete with a giant genome from the family Gemmataceae.</title>
        <authorList>
            <person name="Kulichevskaya I.S."/>
            <person name="Naumoff D.G."/>
            <person name="Miroshnikov K."/>
            <person name="Ivanova A."/>
            <person name="Philippov D.A."/>
            <person name="Hakobyan A."/>
            <person name="Rijpstra I.C."/>
            <person name="Sinninghe Damste J.S."/>
            <person name="Liesack W."/>
            <person name="Dedysh S.N."/>
        </authorList>
    </citation>
    <scope>NUCLEOTIDE SEQUENCE [LARGE SCALE GENOMIC DNA]</scope>
    <source>
        <strain evidence="3">PX52</strain>
    </source>
</reference>
<feature type="region of interest" description="Disordered" evidence="1">
    <location>
        <begin position="33"/>
        <end position="60"/>
    </location>
</feature>
<evidence type="ECO:0000313" key="3">
    <source>
        <dbReference type="Proteomes" id="UP000324974"/>
    </source>
</evidence>
<evidence type="ECO:0000313" key="2">
    <source>
        <dbReference type="EMBL" id="QEL16442.1"/>
    </source>
</evidence>
<protein>
    <submittedName>
        <fullName evidence="2">Uncharacterized protein</fullName>
    </submittedName>
</protein>
<accession>A0A5C1AFD7</accession>
<organism evidence="2 3">
    <name type="scientific">Limnoglobus roseus</name>
    <dbReference type="NCBI Taxonomy" id="2598579"/>
    <lineage>
        <taxon>Bacteria</taxon>
        <taxon>Pseudomonadati</taxon>
        <taxon>Planctomycetota</taxon>
        <taxon>Planctomycetia</taxon>
        <taxon>Gemmatales</taxon>
        <taxon>Gemmataceae</taxon>
        <taxon>Limnoglobus</taxon>
    </lineage>
</organism>
<evidence type="ECO:0000256" key="1">
    <source>
        <dbReference type="SAM" id="MobiDB-lite"/>
    </source>
</evidence>